<dbReference type="Proteomes" id="UP001331761">
    <property type="component" value="Unassembled WGS sequence"/>
</dbReference>
<keyword evidence="3" id="KW-1185">Reference proteome</keyword>
<gene>
    <name evidence="2" type="ORF">GCK32_000310</name>
</gene>
<name>A0AAN8EUX8_TRICO</name>
<evidence type="ECO:0000313" key="2">
    <source>
        <dbReference type="EMBL" id="KAK5968706.1"/>
    </source>
</evidence>
<organism evidence="2 3">
    <name type="scientific">Trichostrongylus colubriformis</name>
    <name type="common">Black scour worm</name>
    <dbReference type="NCBI Taxonomy" id="6319"/>
    <lineage>
        <taxon>Eukaryota</taxon>
        <taxon>Metazoa</taxon>
        <taxon>Ecdysozoa</taxon>
        <taxon>Nematoda</taxon>
        <taxon>Chromadorea</taxon>
        <taxon>Rhabditida</taxon>
        <taxon>Rhabditina</taxon>
        <taxon>Rhabditomorpha</taxon>
        <taxon>Strongyloidea</taxon>
        <taxon>Trichostrongylidae</taxon>
        <taxon>Trichostrongylus</taxon>
    </lineage>
</organism>
<protein>
    <submittedName>
        <fullName evidence="2">Uncharacterized protein</fullName>
    </submittedName>
</protein>
<feature type="compositionally biased region" description="Polar residues" evidence="1">
    <location>
        <begin position="1"/>
        <end position="16"/>
    </location>
</feature>
<feature type="region of interest" description="Disordered" evidence="1">
    <location>
        <begin position="1"/>
        <end position="20"/>
    </location>
</feature>
<dbReference type="EMBL" id="WIXE01021108">
    <property type="protein sequence ID" value="KAK5968706.1"/>
    <property type="molecule type" value="Genomic_DNA"/>
</dbReference>
<comment type="caution">
    <text evidence="2">The sequence shown here is derived from an EMBL/GenBank/DDBJ whole genome shotgun (WGS) entry which is preliminary data.</text>
</comment>
<accession>A0AAN8EUX8</accession>
<proteinExistence type="predicted"/>
<reference evidence="2 3" key="1">
    <citation type="submission" date="2019-10" db="EMBL/GenBank/DDBJ databases">
        <title>Assembly and Annotation for the nematode Trichostrongylus colubriformis.</title>
        <authorList>
            <person name="Martin J."/>
        </authorList>
    </citation>
    <scope>NUCLEOTIDE SEQUENCE [LARGE SCALE GENOMIC DNA]</scope>
    <source>
        <strain evidence="2">G859</strain>
        <tissue evidence="2">Whole worm</tissue>
    </source>
</reference>
<sequence length="98" mass="11462">MIEQQAKNTKTSTSSGEGKKRTCQLELYCCECCSGQMNEEEEIFFLEIDLEVCLIVEIHTWPAARIVACTWIEQEIVWRKGSVAFARRMWLKTDRKRV</sequence>
<evidence type="ECO:0000256" key="1">
    <source>
        <dbReference type="SAM" id="MobiDB-lite"/>
    </source>
</evidence>
<evidence type="ECO:0000313" key="3">
    <source>
        <dbReference type="Proteomes" id="UP001331761"/>
    </source>
</evidence>
<dbReference type="AlphaFoldDB" id="A0AAN8EUX8"/>